<feature type="transmembrane region" description="Helical" evidence="1">
    <location>
        <begin position="166"/>
        <end position="186"/>
    </location>
</feature>
<sequence length="300" mass="31088">MRFAVRVPLDGPVRMGAGAAGAWGGAAGGWGAGAGAAGGRASRGRTAGAKWDDKSPFGWNRGATETGSLLMRVPGRIRCPLSRGHTIAFLVTAACYAAVLTAVLTGSQLVRFDWQVALFKPYAQWPRVRPVLDAFVITGQRGPTALAALAWAVWRGGRTRSLRPPLVLGVALLLLNVSVGAVKILTGRLGPYDARTPGSAELFHGGMVFPSGHAASAVVVWGTLAYLAGHHRRTGALVACVMAVGVGLTTIYLGTHWVSDVLGGWAAGVLVLLALPLFEPLIATVSAYVSARAAGYSMGR</sequence>
<feature type="transmembrane region" description="Helical" evidence="1">
    <location>
        <begin position="130"/>
        <end position="154"/>
    </location>
</feature>
<protein>
    <recommendedName>
        <fullName evidence="2">Phosphatidic acid phosphatase type 2/haloperoxidase domain-containing protein</fullName>
    </recommendedName>
</protein>
<keyword evidence="1" id="KW-0812">Transmembrane</keyword>
<evidence type="ECO:0000313" key="3">
    <source>
        <dbReference type="EMBL" id="GAA0955568.1"/>
    </source>
</evidence>
<feature type="transmembrane region" description="Helical" evidence="1">
    <location>
        <begin position="265"/>
        <end position="291"/>
    </location>
</feature>
<dbReference type="InterPro" id="IPR036938">
    <property type="entry name" value="PAP2/HPO_sf"/>
</dbReference>
<evidence type="ECO:0000313" key="4">
    <source>
        <dbReference type="Proteomes" id="UP001500418"/>
    </source>
</evidence>
<feature type="transmembrane region" description="Helical" evidence="1">
    <location>
        <begin position="235"/>
        <end position="253"/>
    </location>
</feature>
<reference evidence="3 4" key="1">
    <citation type="journal article" date="2019" name="Int. J. Syst. Evol. Microbiol.">
        <title>The Global Catalogue of Microorganisms (GCM) 10K type strain sequencing project: providing services to taxonomists for standard genome sequencing and annotation.</title>
        <authorList>
            <consortium name="The Broad Institute Genomics Platform"/>
            <consortium name="The Broad Institute Genome Sequencing Center for Infectious Disease"/>
            <person name="Wu L."/>
            <person name="Ma J."/>
        </authorList>
    </citation>
    <scope>NUCLEOTIDE SEQUENCE [LARGE SCALE GENOMIC DNA]</scope>
    <source>
        <strain evidence="3 4">JCM 11444</strain>
    </source>
</reference>
<keyword evidence="1" id="KW-0472">Membrane</keyword>
<dbReference type="PANTHER" id="PTHR14969">
    <property type="entry name" value="SPHINGOSINE-1-PHOSPHATE PHOSPHOHYDROLASE"/>
    <property type="match status" value="1"/>
</dbReference>
<dbReference type="Proteomes" id="UP001500418">
    <property type="component" value="Unassembled WGS sequence"/>
</dbReference>
<dbReference type="PANTHER" id="PTHR14969:SF13">
    <property type="entry name" value="AT30094P"/>
    <property type="match status" value="1"/>
</dbReference>
<gene>
    <name evidence="3" type="ORF">GCM10009575_084410</name>
</gene>
<evidence type="ECO:0000259" key="2">
    <source>
        <dbReference type="SMART" id="SM00014"/>
    </source>
</evidence>
<feature type="transmembrane region" description="Helical" evidence="1">
    <location>
        <begin position="86"/>
        <end position="110"/>
    </location>
</feature>
<dbReference type="Pfam" id="PF01569">
    <property type="entry name" value="PAP2"/>
    <property type="match status" value="1"/>
</dbReference>
<organism evidence="3 4">
    <name type="scientific">Streptomyces rhizosphaericus</name>
    <dbReference type="NCBI Taxonomy" id="114699"/>
    <lineage>
        <taxon>Bacteria</taxon>
        <taxon>Bacillati</taxon>
        <taxon>Actinomycetota</taxon>
        <taxon>Actinomycetes</taxon>
        <taxon>Kitasatosporales</taxon>
        <taxon>Streptomycetaceae</taxon>
        <taxon>Streptomyces</taxon>
        <taxon>Streptomyces violaceusniger group</taxon>
    </lineage>
</organism>
<accession>A0ABN1RE40</accession>
<keyword evidence="4" id="KW-1185">Reference proteome</keyword>
<dbReference type="InterPro" id="IPR000326">
    <property type="entry name" value="PAP2/HPO"/>
</dbReference>
<feature type="transmembrane region" description="Helical" evidence="1">
    <location>
        <begin position="206"/>
        <end position="228"/>
    </location>
</feature>
<dbReference type="Gene3D" id="1.20.144.10">
    <property type="entry name" value="Phosphatidic acid phosphatase type 2/haloperoxidase"/>
    <property type="match status" value="1"/>
</dbReference>
<proteinExistence type="predicted"/>
<feature type="domain" description="Phosphatidic acid phosphatase type 2/haloperoxidase" evidence="2">
    <location>
        <begin position="162"/>
        <end position="276"/>
    </location>
</feature>
<name>A0ABN1RE40_9ACTN</name>
<dbReference type="SMART" id="SM00014">
    <property type="entry name" value="acidPPc"/>
    <property type="match status" value="1"/>
</dbReference>
<evidence type="ECO:0000256" key="1">
    <source>
        <dbReference type="SAM" id="Phobius"/>
    </source>
</evidence>
<keyword evidence="1" id="KW-1133">Transmembrane helix</keyword>
<dbReference type="SUPFAM" id="SSF48317">
    <property type="entry name" value="Acid phosphatase/Vanadium-dependent haloperoxidase"/>
    <property type="match status" value="1"/>
</dbReference>
<comment type="caution">
    <text evidence="3">The sequence shown here is derived from an EMBL/GenBank/DDBJ whole genome shotgun (WGS) entry which is preliminary data.</text>
</comment>
<dbReference type="EMBL" id="BAAAID010000091">
    <property type="protein sequence ID" value="GAA0955568.1"/>
    <property type="molecule type" value="Genomic_DNA"/>
</dbReference>